<dbReference type="RefSeq" id="WP_272459874.1">
    <property type="nucleotide sequence ID" value="NZ_JAGTJJ010000080.1"/>
</dbReference>
<keyword evidence="3" id="KW-1185">Reference proteome</keyword>
<dbReference type="AlphaFoldDB" id="A0A9X3XDL8"/>
<evidence type="ECO:0000256" key="1">
    <source>
        <dbReference type="SAM" id="MobiDB-lite"/>
    </source>
</evidence>
<name>A0A9X3XDL8_9BACT</name>
<proteinExistence type="predicted"/>
<dbReference type="Proteomes" id="UP001151081">
    <property type="component" value="Unassembled WGS sequence"/>
</dbReference>
<protein>
    <submittedName>
        <fullName evidence="2">Uncharacterized protein</fullName>
    </submittedName>
</protein>
<sequence>MSKKALSMSLARPSKAEPKEPTKGTSEAAGSRPQPAPKGPTRPTAAAARLEEGTKRIVVDVVSAVHKQVKVRAVEYSGGIKEYILRLLEADGVDLSEQPDFVPRPKGGRGKRVK</sequence>
<evidence type="ECO:0000313" key="3">
    <source>
        <dbReference type="Proteomes" id="UP001151081"/>
    </source>
</evidence>
<evidence type="ECO:0000313" key="2">
    <source>
        <dbReference type="EMBL" id="MDC3988689.1"/>
    </source>
</evidence>
<feature type="region of interest" description="Disordered" evidence="1">
    <location>
        <begin position="1"/>
        <end position="49"/>
    </location>
</feature>
<accession>A0A9X3XDL8</accession>
<comment type="caution">
    <text evidence="2">The sequence shown here is derived from an EMBL/GenBank/DDBJ whole genome shotgun (WGS) entry which is preliminary data.</text>
</comment>
<dbReference type="EMBL" id="JAGTJJ010000080">
    <property type="protein sequence ID" value="MDC3988689.1"/>
    <property type="molecule type" value="Genomic_DNA"/>
</dbReference>
<reference evidence="2 3" key="1">
    <citation type="submission" date="2021-04" db="EMBL/GenBank/DDBJ databases">
        <title>Genome analysis of Polyangium sp.</title>
        <authorList>
            <person name="Li Y."/>
            <person name="Wang J."/>
        </authorList>
    </citation>
    <scope>NUCLEOTIDE SEQUENCE [LARGE SCALE GENOMIC DNA]</scope>
    <source>
        <strain evidence="2 3">SDU14</strain>
    </source>
</reference>
<gene>
    <name evidence="2" type="ORF">KEG57_49950</name>
</gene>
<organism evidence="2 3">
    <name type="scientific">Polyangium jinanense</name>
    <dbReference type="NCBI Taxonomy" id="2829994"/>
    <lineage>
        <taxon>Bacteria</taxon>
        <taxon>Pseudomonadati</taxon>
        <taxon>Myxococcota</taxon>
        <taxon>Polyangia</taxon>
        <taxon>Polyangiales</taxon>
        <taxon>Polyangiaceae</taxon>
        <taxon>Polyangium</taxon>
    </lineage>
</organism>